<reference evidence="3" key="1">
    <citation type="submission" date="2020-04" db="EMBL/GenBank/DDBJ databases">
        <title>Draft genome resource of the tomato pathogen Pseudocercospora fuligena.</title>
        <authorList>
            <person name="Zaccaron A."/>
        </authorList>
    </citation>
    <scope>NUCLEOTIDE SEQUENCE</scope>
    <source>
        <strain evidence="3">PF001</strain>
    </source>
</reference>
<protein>
    <submittedName>
        <fullName evidence="3">Uncharacterized protein</fullName>
    </submittedName>
</protein>
<gene>
    <name evidence="3" type="ORF">HII31_00847</name>
</gene>
<organism evidence="3 4">
    <name type="scientific">Pseudocercospora fuligena</name>
    <dbReference type="NCBI Taxonomy" id="685502"/>
    <lineage>
        <taxon>Eukaryota</taxon>
        <taxon>Fungi</taxon>
        <taxon>Dikarya</taxon>
        <taxon>Ascomycota</taxon>
        <taxon>Pezizomycotina</taxon>
        <taxon>Dothideomycetes</taxon>
        <taxon>Dothideomycetidae</taxon>
        <taxon>Mycosphaerellales</taxon>
        <taxon>Mycosphaerellaceae</taxon>
        <taxon>Pseudocercospora</taxon>
    </lineage>
</organism>
<proteinExistence type="predicted"/>
<keyword evidence="2" id="KW-0812">Transmembrane</keyword>
<sequence>MGIILSTTRYAPFSLVTGILGIIGFIFTLGTFFKVLWTNFTTLGEAPHEVHALLTNLRTELLEEKASIRIMRKQSKKWRKQFKSSDLEGESGFLGIELDEVTLKTMGDSVKWLVRRFRELERPFLETGEEGIMGERKRRRAGSEGGSPYYEHSAYAPPHTEKGNGRSRSQRRRRSTRLDVSEDDEENDSAFWAQRVQYCDFTLKKRFMWLQKKSEALSLYDALTRVQVRRTARQVGGMSYLMHEYGDKSCRTEVAIRRIEERLNNIVGVRRVD</sequence>
<evidence type="ECO:0000313" key="4">
    <source>
        <dbReference type="Proteomes" id="UP000660729"/>
    </source>
</evidence>
<evidence type="ECO:0000313" key="3">
    <source>
        <dbReference type="EMBL" id="KAF7197758.1"/>
    </source>
</evidence>
<dbReference type="AlphaFoldDB" id="A0A8H6VMF6"/>
<comment type="caution">
    <text evidence="3">The sequence shown here is derived from an EMBL/GenBank/DDBJ whole genome shotgun (WGS) entry which is preliminary data.</text>
</comment>
<accession>A0A8H6VMF6</accession>
<dbReference type="Proteomes" id="UP000660729">
    <property type="component" value="Unassembled WGS sequence"/>
</dbReference>
<keyword evidence="2" id="KW-0472">Membrane</keyword>
<dbReference type="OrthoDB" id="4148767at2759"/>
<name>A0A8H6VMF6_9PEZI</name>
<keyword evidence="4" id="KW-1185">Reference proteome</keyword>
<feature type="transmembrane region" description="Helical" evidence="2">
    <location>
        <begin position="12"/>
        <end position="37"/>
    </location>
</feature>
<keyword evidence="2" id="KW-1133">Transmembrane helix</keyword>
<evidence type="ECO:0000256" key="2">
    <source>
        <dbReference type="SAM" id="Phobius"/>
    </source>
</evidence>
<dbReference type="EMBL" id="JABCIY010000007">
    <property type="protein sequence ID" value="KAF7197758.1"/>
    <property type="molecule type" value="Genomic_DNA"/>
</dbReference>
<feature type="region of interest" description="Disordered" evidence="1">
    <location>
        <begin position="131"/>
        <end position="181"/>
    </location>
</feature>
<evidence type="ECO:0000256" key="1">
    <source>
        <dbReference type="SAM" id="MobiDB-lite"/>
    </source>
</evidence>